<organism evidence="2 3">
    <name type="scientific">Orlajensenia leifsoniae</name>
    <dbReference type="NCBI Taxonomy" id="2561933"/>
    <lineage>
        <taxon>Bacteria</taxon>
        <taxon>Bacillati</taxon>
        <taxon>Actinomycetota</taxon>
        <taxon>Actinomycetes</taxon>
        <taxon>Micrococcales</taxon>
        <taxon>Microbacteriaceae</taxon>
        <taxon>Orlajensenia</taxon>
    </lineage>
</organism>
<comment type="caution">
    <text evidence="2">The sequence shown here is derived from an EMBL/GenBank/DDBJ whole genome shotgun (WGS) entry which is preliminary data.</text>
</comment>
<keyword evidence="1" id="KW-0472">Membrane</keyword>
<sequence length="100" mass="11230">MTTTDLSTRSLLEPRPLSELSRPELRLEVKRARTELASTLNAIEDRLNVPRKMRERTDRWGRELRRLRTENPVALAGVAVGVAVVIGGAVWGIVTLVTRD</sequence>
<dbReference type="Proteomes" id="UP000298127">
    <property type="component" value="Unassembled WGS sequence"/>
</dbReference>
<dbReference type="AlphaFoldDB" id="A0A4Y9R2G8"/>
<dbReference type="RefSeq" id="WP_135120164.1">
    <property type="nucleotide sequence ID" value="NZ_SPQZ01000003.1"/>
</dbReference>
<accession>A0A4Y9R2G8</accession>
<name>A0A4Y9R2G8_9MICO</name>
<protein>
    <submittedName>
        <fullName evidence="2">DUF3618 domain-containing protein</fullName>
    </submittedName>
</protein>
<dbReference type="Pfam" id="PF12277">
    <property type="entry name" value="DUF3618"/>
    <property type="match status" value="1"/>
</dbReference>
<keyword evidence="3" id="KW-1185">Reference proteome</keyword>
<reference evidence="2 3" key="1">
    <citation type="journal article" date="2018" name="J. Microbiol.">
        <title>Leifsonia flava sp. nov., a novel actinobacterium isolated from the rhizosphere of Aquilegia viridiflora.</title>
        <authorList>
            <person name="Cai Y."/>
            <person name="Tao W.Z."/>
            <person name="Ma Y.J."/>
            <person name="Cheng J."/>
            <person name="Zhang M.Y."/>
            <person name="Zhang Y.X."/>
        </authorList>
    </citation>
    <scope>NUCLEOTIDE SEQUENCE [LARGE SCALE GENOMIC DNA]</scope>
    <source>
        <strain evidence="2 3">SYP-B2174</strain>
    </source>
</reference>
<dbReference type="InterPro" id="IPR022062">
    <property type="entry name" value="DUF3618"/>
</dbReference>
<evidence type="ECO:0000256" key="1">
    <source>
        <dbReference type="SAM" id="Phobius"/>
    </source>
</evidence>
<dbReference type="EMBL" id="SPQZ01000003">
    <property type="protein sequence ID" value="TFV98162.1"/>
    <property type="molecule type" value="Genomic_DNA"/>
</dbReference>
<keyword evidence="1" id="KW-0812">Transmembrane</keyword>
<gene>
    <name evidence="2" type="ORF">E4M00_09045</name>
</gene>
<keyword evidence="1" id="KW-1133">Transmembrane helix</keyword>
<evidence type="ECO:0000313" key="3">
    <source>
        <dbReference type="Proteomes" id="UP000298127"/>
    </source>
</evidence>
<evidence type="ECO:0000313" key="2">
    <source>
        <dbReference type="EMBL" id="TFV98162.1"/>
    </source>
</evidence>
<feature type="transmembrane region" description="Helical" evidence="1">
    <location>
        <begin position="73"/>
        <end position="94"/>
    </location>
</feature>
<proteinExistence type="predicted"/>